<evidence type="ECO:0000256" key="1">
    <source>
        <dbReference type="SAM" id="Coils"/>
    </source>
</evidence>
<feature type="chain" id="PRO_5020425090" evidence="2">
    <location>
        <begin position="32"/>
        <end position="266"/>
    </location>
</feature>
<dbReference type="Pfam" id="PF11736">
    <property type="entry name" value="DUF3299"/>
    <property type="match status" value="1"/>
</dbReference>
<proteinExistence type="predicted"/>
<comment type="caution">
    <text evidence="3">The sequence shown here is derived from an EMBL/GenBank/DDBJ whole genome shotgun (WGS) entry which is preliminary data.</text>
</comment>
<dbReference type="Proteomes" id="UP000305674">
    <property type="component" value="Unassembled WGS sequence"/>
</dbReference>
<organism evidence="3 4">
    <name type="scientific">Ferrimonas sediminicola</name>
    <dbReference type="NCBI Taxonomy" id="2569538"/>
    <lineage>
        <taxon>Bacteria</taxon>
        <taxon>Pseudomonadati</taxon>
        <taxon>Pseudomonadota</taxon>
        <taxon>Gammaproteobacteria</taxon>
        <taxon>Alteromonadales</taxon>
        <taxon>Ferrimonadaceae</taxon>
        <taxon>Ferrimonas</taxon>
    </lineage>
</organism>
<dbReference type="Gene3D" id="2.40.50.870">
    <property type="entry name" value="Protein of unknown function (DUF3299)"/>
    <property type="match status" value="1"/>
</dbReference>
<accession>A0A4U1B7B9</accession>
<keyword evidence="1" id="KW-0175">Coiled coil</keyword>
<protein>
    <submittedName>
        <fullName evidence="3">DUF3299 domain-containing protein</fullName>
    </submittedName>
</protein>
<evidence type="ECO:0000256" key="2">
    <source>
        <dbReference type="SAM" id="SignalP"/>
    </source>
</evidence>
<sequence length="266" mass="29188">MIVTLKERDAKMRLLASVFVTAMLAATQASAKPEAIEFSDLVDPLAVVFDDPYKDMGPHLLKELKILVELDEKLSQNGLAEDERAQLNERRKAAKDMLEINGQDVDALLAQRWNVAKKRQNARMTTNPVLDGAEVVLSGYLIPAPRTADGSYFGYLVPEVGMCSHLPPPPPNQLVRVKLLDDPKGQSLYVPVRVSGRLSVKASDDRIFILDGEARMLSGWTLYANTIDQQEVSGGDGVNGASANPVTTGGGRWHTDNVYLSGRYRI</sequence>
<reference evidence="3 4" key="1">
    <citation type="submission" date="2019-04" db="EMBL/GenBank/DDBJ databases">
        <authorList>
            <person name="Hwang J.C."/>
        </authorList>
    </citation>
    <scope>NUCLEOTIDE SEQUENCE [LARGE SCALE GENOMIC DNA]</scope>
    <source>
        <strain evidence="3 4">IMCC35001</strain>
    </source>
</reference>
<dbReference type="InterPro" id="IPR021727">
    <property type="entry name" value="DUF3299"/>
</dbReference>
<evidence type="ECO:0000313" key="3">
    <source>
        <dbReference type="EMBL" id="TKB46490.1"/>
    </source>
</evidence>
<dbReference type="AlphaFoldDB" id="A0A4U1B7B9"/>
<feature type="signal peptide" evidence="2">
    <location>
        <begin position="1"/>
        <end position="31"/>
    </location>
</feature>
<name>A0A4U1B7B9_9GAMM</name>
<gene>
    <name evidence="3" type="ORF">FCL40_17720</name>
</gene>
<dbReference type="OrthoDB" id="9784998at2"/>
<feature type="coiled-coil region" evidence="1">
    <location>
        <begin position="70"/>
        <end position="97"/>
    </location>
</feature>
<dbReference type="EMBL" id="SWCI01000020">
    <property type="protein sequence ID" value="TKB46490.1"/>
    <property type="molecule type" value="Genomic_DNA"/>
</dbReference>
<evidence type="ECO:0000313" key="4">
    <source>
        <dbReference type="Proteomes" id="UP000305674"/>
    </source>
</evidence>
<keyword evidence="4" id="KW-1185">Reference proteome</keyword>
<keyword evidence="2" id="KW-0732">Signal</keyword>